<feature type="chain" id="PRO_5020507150" evidence="2">
    <location>
        <begin position="22"/>
        <end position="92"/>
    </location>
</feature>
<dbReference type="RefSeq" id="WP_133197080.1">
    <property type="nucleotide sequence ID" value="NZ_JBHUCW010000022.1"/>
</dbReference>
<feature type="signal peptide" evidence="2">
    <location>
        <begin position="1"/>
        <end position="21"/>
    </location>
</feature>
<feature type="compositionally biased region" description="Polar residues" evidence="1">
    <location>
        <begin position="76"/>
        <end position="86"/>
    </location>
</feature>
<dbReference type="Proteomes" id="UP000295722">
    <property type="component" value="Unassembled WGS sequence"/>
</dbReference>
<reference evidence="3 4" key="1">
    <citation type="submission" date="2019-03" db="EMBL/GenBank/DDBJ databases">
        <title>Paraburkholderia sp. 4M-K11, isolated from subtropical forest soil.</title>
        <authorList>
            <person name="Gao Z.-H."/>
            <person name="Qiu L.-H."/>
        </authorList>
    </citation>
    <scope>NUCLEOTIDE SEQUENCE [LARGE SCALE GENOMIC DNA]</scope>
    <source>
        <strain evidence="3 4">4M-K11</strain>
    </source>
</reference>
<evidence type="ECO:0000313" key="3">
    <source>
        <dbReference type="EMBL" id="TDG21170.1"/>
    </source>
</evidence>
<feature type="region of interest" description="Disordered" evidence="1">
    <location>
        <begin position="62"/>
        <end position="92"/>
    </location>
</feature>
<name>A0A4R5M6U8_9BURK</name>
<keyword evidence="2" id="KW-0732">Signal</keyword>
<organism evidence="3 4">
    <name type="scientific">Paraburkholderia silviterrae</name>
    <dbReference type="NCBI Taxonomy" id="2528715"/>
    <lineage>
        <taxon>Bacteria</taxon>
        <taxon>Pseudomonadati</taxon>
        <taxon>Pseudomonadota</taxon>
        <taxon>Betaproteobacteria</taxon>
        <taxon>Burkholderiales</taxon>
        <taxon>Burkholderiaceae</taxon>
        <taxon>Paraburkholderia</taxon>
    </lineage>
</organism>
<keyword evidence="4" id="KW-1185">Reference proteome</keyword>
<dbReference type="AlphaFoldDB" id="A0A4R5M6U8"/>
<evidence type="ECO:0000256" key="1">
    <source>
        <dbReference type="SAM" id="MobiDB-lite"/>
    </source>
</evidence>
<dbReference type="EMBL" id="SMRP01000012">
    <property type="protein sequence ID" value="TDG21170.1"/>
    <property type="molecule type" value="Genomic_DNA"/>
</dbReference>
<accession>A0A4R5M6U8</accession>
<evidence type="ECO:0000256" key="2">
    <source>
        <dbReference type="SAM" id="SignalP"/>
    </source>
</evidence>
<gene>
    <name evidence="3" type="ORF">EYW47_22660</name>
</gene>
<comment type="caution">
    <text evidence="3">The sequence shown here is derived from an EMBL/GenBank/DDBJ whole genome shotgun (WGS) entry which is preliminary data.</text>
</comment>
<sequence>MFGKLAIVFAISVLTVSTSYAQNVTNGSGTTSGRAINQNYNALSGGASYDPHADTRQADAQVGGAYSPDGLIHTAPNDSAPVTGTVNAGGLH</sequence>
<proteinExistence type="predicted"/>
<evidence type="ECO:0000313" key="4">
    <source>
        <dbReference type="Proteomes" id="UP000295722"/>
    </source>
</evidence>
<protein>
    <submittedName>
        <fullName evidence="3">Uncharacterized protein</fullName>
    </submittedName>
</protein>